<evidence type="ECO:0000256" key="1">
    <source>
        <dbReference type="SAM" id="Phobius"/>
    </source>
</evidence>
<keyword evidence="1" id="KW-1133">Transmembrane helix</keyword>
<organism evidence="2">
    <name type="scientific">Anguilla anguilla</name>
    <name type="common">European freshwater eel</name>
    <name type="synonym">Muraena anguilla</name>
    <dbReference type="NCBI Taxonomy" id="7936"/>
    <lineage>
        <taxon>Eukaryota</taxon>
        <taxon>Metazoa</taxon>
        <taxon>Chordata</taxon>
        <taxon>Craniata</taxon>
        <taxon>Vertebrata</taxon>
        <taxon>Euteleostomi</taxon>
        <taxon>Actinopterygii</taxon>
        <taxon>Neopterygii</taxon>
        <taxon>Teleostei</taxon>
        <taxon>Anguilliformes</taxon>
        <taxon>Anguillidae</taxon>
        <taxon>Anguilla</taxon>
    </lineage>
</organism>
<accession>A0A0E9XVF8</accession>
<sequence>MTLHFTVKKNYTLALFFVHGTAVSCIWPLSLLCVFVGVPYLSFHCGQIHRFHAIR</sequence>
<dbReference type="EMBL" id="GBXM01002196">
    <property type="protein sequence ID" value="JAI06382.1"/>
    <property type="molecule type" value="Transcribed_RNA"/>
</dbReference>
<proteinExistence type="predicted"/>
<keyword evidence="1" id="KW-0472">Membrane</keyword>
<evidence type="ECO:0000313" key="2">
    <source>
        <dbReference type="EMBL" id="JAI06382.1"/>
    </source>
</evidence>
<reference evidence="2" key="1">
    <citation type="submission" date="2014-11" db="EMBL/GenBank/DDBJ databases">
        <authorList>
            <person name="Amaro Gonzalez C."/>
        </authorList>
    </citation>
    <scope>NUCLEOTIDE SEQUENCE</scope>
</reference>
<keyword evidence="1" id="KW-0812">Transmembrane</keyword>
<reference evidence="2" key="2">
    <citation type="journal article" date="2015" name="Fish Shellfish Immunol.">
        <title>Early steps in the European eel (Anguilla anguilla)-Vibrio vulnificus interaction in the gills: Role of the RtxA13 toxin.</title>
        <authorList>
            <person name="Callol A."/>
            <person name="Pajuelo D."/>
            <person name="Ebbesson L."/>
            <person name="Teles M."/>
            <person name="MacKenzie S."/>
            <person name="Amaro C."/>
        </authorList>
    </citation>
    <scope>NUCLEOTIDE SEQUENCE</scope>
</reference>
<protein>
    <submittedName>
        <fullName evidence="2">Uncharacterized protein</fullName>
    </submittedName>
</protein>
<name>A0A0E9XVF8_ANGAN</name>
<dbReference type="AlphaFoldDB" id="A0A0E9XVF8"/>
<feature type="transmembrane region" description="Helical" evidence="1">
    <location>
        <begin position="12"/>
        <end position="41"/>
    </location>
</feature>